<accession>A0AAE3DY71</accession>
<evidence type="ECO:0000313" key="1">
    <source>
        <dbReference type="EMBL" id="MCC2210269.1"/>
    </source>
</evidence>
<gene>
    <name evidence="1" type="ORF">LKE05_05625</name>
</gene>
<dbReference type="GO" id="GO:0008967">
    <property type="term" value="F:phosphoglycolate phosphatase activity"/>
    <property type="evidence" value="ECO:0007669"/>
    <property type="project" value="TreeGrafter"/>
</dbReference>
<dbReference type="InterPro" id="IPR036412">
    <property type="entry name" value="HAD-like_sf"/>
</dbReference>
<dbReference type="Gene3D" id="3.40.50.1000">
    <property type="entry name" value="HAD superfamily/HAD-like"/>
    <property type="match status" value="1"/>
</dbReference>
<dbReference type="SFLD" id="SFLDS00003">
    <property type="entry name" value="Haloacid_Dehalogenase"/>
    <property type="match status" value="1"/>
</dbReference>
<proteinExistence type="predicted"/>
<protein>
    <submittedName>
        <fullName evidence="1">HAD hydrolase-like protein</fullName>
    </submittedName>
</protein>
<dbReference type="InterPro" id="IPR023214">
    <property type="entry name" value="HAD_sf"/>
</dbReference>
<keyword evidence="2" id="KW-1185">Reference proteome</keyword>
<dbReference type="Pfam" id="PF13242">
    <property type="entry name" value="Hydrolase_like"/>
    <property type="match status" value="1"/>
</dbReference>
<dbReference type="SUPFAM" id="SSF56784">
    <property type="entry name" value="HAD-like"/>
    <property type="match status" value="1"/>
</dbReference>
<dbReference type="Proteomes" id="UP001198242">
    <property type="component" value="Unassembled WGS sequence"/>
</dbReference>
<dbReference type="AlphaFoldDB" id="A0AAE3DY71"/>
<comment type="caution">
    <text evidence="1">The sequence shown here is derived from an EMBL/GenBank/DDBJ whole genome shotgun (WGS) entry which is preliminary data.</text>
</comment>
<organism evidence="1 2">
    <name type="scientific">Hominilimicola fabiformis</name>
    <dbReference type="NCBI Taxonomy" id="2885356"/>
    <lineage>
        <taxon>Bacteria</taxon>
        <taxon>Bacillati</taxon>
        <taxon>Bacillota</taxon>
        <taxon>Clostridia</taxon>
        <taxon>Eubacteriales</taxon>
        <taxon>Oscillospiraceae</taxon>
        <taxon>Hominilimicola</taxon>
    </lineage>
</organism>
<keyword evidence="1" id="KW-0378">Hydrolase</keyword>
<evidence type="ECO:0000313" key="2">
    <source>
        <dbReference type="Proteomes" id="UP001198242"/>
    </source>
</evidence>
<dbReference type="PANTHER" id="PTHR43434:SF1">
    <property type="entry name" value="PHOSPHOGLYCOLATE PHOSPHATASE"/>
    <property type="match status" value="1"/>
</dbReference>
<dbReference type="PANTHER" id="PTHR43434">
    <property type="entry name" value="PHOSPHOGLYCOLATE PHOSPHATASE"/>
    <property type="match status" value="1"/>
</dbReference>
<dbReference type="GO" id="GO:0006281">
    <property type="term" value="P:DNA repair"/>
    <property type="evidence" value="ECO:0007669"/>
    <property type="project" value="TreeGrafter"/>
</dbReference>
<name>A0AAE3DY71_9FIRM</name>
<dbReference type="RefSeq" id="WP_308456203.1">
    <property type="nucleotide sequence ID" value="NZ_JAJEQM010000006.1"/>
</dbReference>
<dbReference type="EMBL" id="JAJEQM010000006">
    <property type="protein sequence ID" value="MCC2210269.1"/>
    <property type="molecule type" value="Genomic_DNA"/>
</dbReference>
<sequence length="344" mass="39229">MKLAKFLDKYDTVIFDMDGVITSEQNYWNCAALTVWEYLNYNSGQKINATECMQNISKIRSHVFSDDELISVLKGKGVNSNWDLGYVTVLIAWICNGKNDWNYFDKVLEYARSLSDNIIDEYDNLAIKCAEKTGFDYEWLKRNGTMWTTMRDIFQTWFLGDELFKKTFGYIPINTGKTGLLYKEEPIVDKNKLIAIMSLLSQNKRVCTGTGRPYIEMLPPIENWGIKQYFAQNGLCNYDNVVEAEKELNNNALTKPHPYMFLKALYGTDYSNKRIVDGDYDKAKIKTTLVVGDAGADILAAQTMGADFCAVLTGIQGERARGYFEKLGANYILKSVEDFLVEGE</sequence>
<dbReference type="CDD" id="cd01427">
    <property type="entry name" value="HAD_like"/>
    <property type="match status" value="1"/>
</dbReference>
<dbReference type="SFLD" id="SFLDG01129">
    <property type="entry name" value="C1.5:_HAD__Beta-PGM__Phosphata"/>
    <property type="match status" value="1"/>
</dbReference>
<dbReference type="InterPro" id="IPR050155">
    <property type="entry name" value="HAD-like_hydrolase_sf"/>
</dbReference>
<reference evidence="1 2" key="1">
    <citation type="submission" date="2021-10" db="EMBL/GenBank/DDBJ databases">
        <title>Anaerobic single-cell dispensing facilitates the cultivation of human gut bacteria.</title>
        <authorList>
            <person name="Afrizal A."/>
        </authorList>
    </citation>
    <scope>NUCLEOTIDE SEQUENCE [LARGE SCALE GENOMIC DNA]</scope>
    <source>
        <strain evidence="1 2">CLA-AA-H232</strain>
    </source>
</reference>